<reference evidence="1" key="1">
    <citation type="journal article" date="2019" name="bioRxiv">
        <title>The Genome of the Zebra Mussel, Dreissena polymorpha: A Resource for Invasive Species Research.</title>
        <authorList>
            <person name="McCartney M.A."/>
            <person name="Auch B."/>
            <person name="Kono T."/>
            <person name="Mallez S."/>
            <person name="Zhang Y."/>
            <person name="Obille A."/>
            <person name="Becker A."/>
            <person name="Abrahante J.E."/>
            <person name="Garbe J."/>
            <person name="Badalamenti J.P."/>
            <person name="Herman A."/>
            <person name="Mangelson H."/>
            <person name="Liachko I."/>
            <person name="Sullivan S."/>
            <person name="Sone E.D."/>
            <person name="Koren S."/>
            <person name="Silverstein K.A.T."/>
            <person name="Beckman K.B."/>
            <person name="Gohl D.M."/>
        </authorList>
    </citation>
    <scope>NUCLEOTIDE SEQUENCE</scope>
    <source>
        <strain evidence="1">Duluth1</strain>
        <tissue evidence="1">Whole animal</tissue>
    </source>
</reference>
<gene>
    <name evidence="1" type="ORF">DPMN_035214</name>
</gene>
<keyword evidence="2" id="KW-1185">Reference proteome</keyword>
<sequence length="57" mass="6534">MSHADIPFFYRGLANGVFQCVYTYVEEGNYTYVLVVNLDATTDESTTYRVTCMVSYD</sequence>
<protein>
    <submittedName>
        <fullName evidence="1">Uncharacterized protein</fullName>
    </submittedName>
</protein>
<evidence type="ECO:0000313" key="2">
    <source>
        <dbReference type="Proteomes" id="UP000828390"/>
    </source>
</evidence>
<proteinExistence type="predicted"/>
<evidence type="ECO:0000313" key="1">
    <source>
        <dbReference type="EMBL" id="KAH3872001.1"/>
    </source>
</evidence>
<organism evidence="1 2">
    <name type="scientific">Dreissena polymorpha</name>
    <name type="common">Zebra mussel</name>
    <name type="synonym">Mytilus polymorpha</name>
    <dbReference type="NCBI Taxonomy" id="45954"/>
    <lineage>
        <taxon>Eukaryota</taxon>
        <taxon>Metazoa</taxon>
        <taxon>Spiralia</taxon>
        <taxon>Lophotrochozoa</taxon>
        <taxon>Mollusca</taxon>
        <taxon>Bivalvia</taxon>
        <taxon>Autobranchia</taxon>
        <taxon>Heteroconchia</taxon>
        <taxon>Euheterodonta</taxon>
        <taxon>Imparidentia</taxon>
        <taxon>Neoheterodontei</taxon>
        <taxon>Myida</taxon>
        <taxon>Dreissenoidea</taxon>
        <taxon>Dreissenidae</taxon>
        <taxon>Dreissena</taxon>
    </lineage>
</organism>
<dbReference type="AlphaFoldDB" id="A0A9D4M994"/>
<dbReference type="EMBL" id="JAIWYP010000002">
    <property type="protein sequence ID" value="KAH3872001.1"/>
    <property type="molecule type" value="Genomic_DNA"/>
</dbReference>
<dbReference type="Proteomes" id="UP000828390">
    <property type="component" value="Unassembled WGS sequence"/>
</dbReference>
<comment type="caution">
    <text evidence="1">The sequence shown here is derived from an EMBL/GenBank/DDBJ whole genome shotgun (WGS) entry which is preliminary data.</text>
</comment>
<name>A0A9D4M994_DREPO</name>
<reference evidence="1" key="2">
    <citation type="submission" date="2020-11" db="EMBL/GenBank/DDBJ databases">
        <authorList>
            <person name="McCartney M.A."/>
            <person name="Auch B."/>
            <person name="Kono T."/>
            <person name="Mallez S."/>
            <person name="Becker A."/>
            <person name="Gohl D.M."/>
            <person name="Silverstein K.A.T."/>
            <person name="Koren S."/>
            <person name="Bechman K.B."/>
            <person name="Herman A."/>
            <person name="Abrahante J.E."/>
            <person name="Garbe J."/>
        </authorList>
    </citation>
    <scope>NUCLEOTIDE SEQUENCE</scope>
    <source>
        <strain evidence="1">Duluth1</strain>
        <tissue evidence="1">Whole animal</tissue>
    </source>
</reference>
<accession>A0A9D4M994</accession>